<dbReference type="EC" id="2.4.-.-" evidence="10"/>
<keyword evidence="11" id="KW-1185">Reference proteome</keyword>
<dbReference type="InterPro" id="IPR050297">
    <property type="entry name" value="LipidA_mod_glycosyltrf_83"/>
</dbReference>
<evidence type="ECO:0000256" key="4">
    <source>
        <dbReference type="ARBA" id="ARBA00022679"/>
    </source>
</evidence>
<protein>
    <submittedName>
        <fullName evidence="10">Glycosyltransferase family 39 protein</fullName>
        <ecNumber evidence="10">2.4.-.-</ecNumber>
    </submittedName>
</protein>
<feature type="domain" description="Glycosyltransferase RgtA/B/C/D-like" evidence="9">
    <location>
        <begin position="80"/>
        <end position="220"/>
    </location>
</feature>
<sequence>MYSIILSGFQHARPLSFPLFARWWVRLLTVLAVGGVNFFAHLGALEVTLMEARNFVAAREMAAGGSWLLPTMNGELRLAKPPLPTWAVAAVLRLSPGTTDPGLLRLPAAGMTLLLVLFFWGLARELTRNAPAEAQAPGRTAWLATLVLGSSLLIITVGREGQWDIFSTSLAVGSLWLLTRGWNRPGPAYASFLGGGVLLGAVVLSKGPVSLYAVVLPFVAAYASRWQPGGLERLRLHWPEALAATGVALAIGARGPCMWGCTCLLRPWLRLPQK</sequence>
<keyword evidence="5 8" id="KW-0812">Transmembrane</keyword>
<dbReference type="EMBL" id="CP095046">
    <property type="protein sequence ID" value="UOQ73044.1"/>
    <property type="molecule type" value="Genomic_DNA"/>
</dbReference>
<evidence type="ECO:0000313" key="10">
    <source>
        <dbReference type="EMBL" id="UOQ73044.1"/>
    </source>
</evidence>
<organism evidence="10 11">
    <name type="scientific">Hymenobacter cellulosilyticus</name>
    <dbReference type="NCBI Taxonomy" id="2932248"/>
    <lineage>
        <taxon>Bacteria</taxon>
        <taxon>Pseudomonadati</taxon>
        <taxon>Bacteroidota</taxon>
        <taxon>Cytophagia</taxon>
        <taxon>Cytophagales</taxon>
        <taxon>Hymenobacteraceae</taxon>
        <taxon>Hymenobacter</taxon>
    </lineage>
</organism>
<reference evidence="10" key="1">
    <citation type="submission" date="2022-04" db="EMBL/GenBank/DDBJ databases">
        <title>Hymenobacter sp. isolated from the air.</title>
        <authorList>
            <person name="Won M."/>
            <person name="Lee C.-M."/>
            <person name="Woen H.-Y."/>
            <person name="Kwon S.-W."/>
        </authorList>
    </citation>
    <scope>NUCLEOTIDE SEQUENCE</scope>
    <source>
        <strain evidence="10">5116S-3</strain>
    </source>
</reference>
<feature type="transmembrane region" description="Helical" evidence="8">
    <location>
        <begin position="140"/>
        <end position="158"/>
    </location>
</feature>
<evidence type="ECO:0000256" key="6">
    <source>
        <dbReference type="ARBA" id="ARBA00022989"/>
    </source>
</evidence>
<keyword evidence="4 10" id="KW-0808">Transferase</keyword>
<dbReference type="Proteomes" id="UP000831796">
    <property type="component" value="Chromosome"/>
</dbReference>
<evidence type="ECO:0000256" key="7">
    <source>
        <dbReference type="ARBA" id="ARBA00023136"/>
    </source>
</evidence>
<evidence type="ECO:0000259" key="9">
    <source>
        <dbReference type="Pfam" id="PF13231"/>
    </source>
</evidence>
<dbReference type="PANTHER" id="PTHR33908:SF3">
    <property type="entry name" value="UNDECAPRENYL PHOSPHATE-ALPHA-4-AMINO-4-DEOXY-L-ARABINOSE ARABINOSYL TRANSFERASE"/>
    <property type="match status" value="1"/>
</dbReference>
<evidence type="ECO:0000256" key="1">
    <source>
        <dbReference type="ARBA" id="ARBA00004651"/>
    </source>
</evidence>
<accession>A0A8T9Q645</accession>
<keyword evidence="7 8" id="KW-0472">Membrane</keyword>
<name>A0A8T9Q645_9BACT</name>
<feature type="transmembrane region" description="Helical" evidence="8">
    <location>
        <begin position="23"/>
        <end position="45"/>
    </location>
</feature>
<dbReference type="KEGG" id="hcu:MUN79_03450"/>
<evidence type="ECO:0000256" key="8">
    <source>
        <dbReference type="SAM" id="Phobius"/>
    </source>
</evidence>
<dbReference type="AlphaFoldDB" id="A0A8T9Q645"/>
<keyword evidence="6 8" id="KW-1133">Transmembrane helix</keyword>
<evidence type="ECO:0000256" key="2">
    <source>
        <dbReference type="ARBA" id="ARBA00022475"/>
    </source>
</evidence>
<dbReference type="GO" id="GO:0009103">
    <property type="term" value="P:lipopolysaccharide biosynthetic process"/>
    <property type="evidence" value="ECO:0007669"/>
    <property type="project" value="UniProtKB-ARBA"/>
</dbReference>
<dbReference type="RefSeq" id="WP_244676399.1">
    <property type="nucleotide sequence ID" value="NZ_CP095046.1"/>
</dbReference>
<feature type="transmembrane region" description="Helical" evidence="8">
    <location>
        <begin position="102"/>
        <end position="120"/>
    </location>
</feature>
<dbReference type="Pfam" id="PF13231">
    <property type="entry name" value="PMT_2"/>
    <property type="match status" value="1"/>
</dbReference>
<dbReference type="PANTHER" id="PTHR33908">
    <property type="entry name" value="MANNOSYLTRANSFERASE YKCB-RELATED"/>
    <property type="match status" value="1"/>
</dbReference>
<gene>
    <name evidence="10" type="ORF">MUN79_03450</name>
</gene>
<evidence type="ECO:0000256" key="3">
    <source>
        <dbReference type="ARBA" id="ARBA00022676"/>
    </source>
</evidence>
<keyword evidence="3 10" id="KW-0328">Glycosyltransferase</keyword>
<dbReference type="GO" id="GO:0005886">
    <property type="term" value="C:plasma membrane"/>
    <property type="evidence" value="ECO:0007669"/>
    <property type="project" value="UniProtKB-SubCell"/>
</dbReference>
<evidence type="ECO:0000313" key="11">
    <source>
        <dbReference type="Proteomes" id="UP000831796"/>
    </source>
</evidence>
<proteinExistence type="predicted"/>
<evidence type="ECO:0000256" key="5">
    <source>
        <dbReference type="ARBA" id="ARBA00022692"/>
    </source>
</evidence>
<feature type="transmembrane region" description="Helical" evidence="8">
    <location>
        <begin position="165"/>
        <end position="182"/>
    </location>
</feature>
<dbReference type="GO" id="GO:0016763">
    <property type="term" value="F:pentosyltransferase activity"/>
    <property type="evidence" value="ECO:0007669"/>
    <property type="project" value="TreeGrafter"/>
</dbReference>
<dbReference type="GO" id="GO:0010041">
    <property type="term" value="P:response to iron(III) ion"/>
    <property type="evidence" value="ECO:0007669"/>
    <property type="project" value="TreeGrafter"/>
</dbReference>
<comment type="subcellular location">
    <subcellularLocation>
        <location evidence="1">Cell membrane</location>
        <topology evidence="1">Multi-pass membrane protein</topology>
    </subcellularLocation>
</comment>
<dbReference type="InterPro" id="IPR038731">
    <property type="entry name" value="RgtA/B/C-like"/>
</dbReference>
<keyword evidence="2" id="KW-1003">Cell membrane</keyword>